<gene>
    <name evidence="1" type="ORF">DPEC_G00305170</name>
</gene>
<proteinExistence type="predicted"/>
<sequence>MHDGLGQFPDGHHIYNHPTVVPVILNCQKSPRLGVNALESTLKQLKEGGVLIQVQTMQDLCQQAHDGSRSLGRASP</sequence>
<keyword evidence="2" id="KW-1185">Reference proteome</keyword>
<name>A0ACC2FDK6_DALPE</name>
<organism evidence="1 2">
    <name type="scientific">Dallia pectoralis</name>
    <name type="common">Alaska blackfish</name>
    <dbReference type="NCBI Taxonomy" id="75939"/>
    <lineage>
        <taxon>Eukaryota</taxon>
        <taxon>Metazoa</taxon>
        <taxon>Chordata</taxon>
        <taxon>Craniata</taxon>
        <taxon>Vertebrata</taxon>
        <taxon>Euteleostomi</taxon>
        <taxon>Actinopterygii</taxon>
        <taxon>Neopterygii</taxon>
        <taxon>Teleostei</taxon>
        <taxon>Protacanthopterygii</taxon>
        <taxon>Esociformes</taxon>
        <taxon>Umbridae</taxon>
        <taxon>Dallia</taxon>
    </lineage>
</organism>
<comment type="caution">
    <text evidence="1">The sequence shown here is derived from an EMBL/GenBank/DDBJ whole genome shotgun (WGS) entry which is preliminary data.</text>
</comment>
<dbReference type="EMBL" id="CM055756">
    <property type="protein sequence ID" value="KAJ7989498.1"/>
    <property type="molecule type" value="Genomic_DNA"/>
</dbReference>
<reference evidence="1" key="1">
    <citation type="submission" date="2021-05" db="EMBL/GenBank/DDBJ databases">
        <authorList>
            <person name="Pan Q."/>
            <person name="Jouanno E."/>
            <person name="Zahm M."/>
            <person name="Klopp C."/>
            <person name="Cabau C."/>
            <person name="Louis A."/>
            <person name="Berthelot C."/>
            <person name="Parey E."/>
            <person name="Roest Crollius H."/>
            <person name="Montfort J."/>
            <person name="Robinson-Rechavi M."/>
            <person name="Bouchez O."/>
            <person name="Lampietro C."/>
            <person name="Lopez Roques C."/>
            <person name="Donnadieu C."/>
            <person name="Postlethwait J."/>
            <person name="Bobe J."/>
            <person name="Dillon D."/>
            <person name="Chandos A."/>
            <person name="von Hippel F."/>
            <person name="Guiguen Y."/>
        </authorList>
    </citation>
    <scope>NUCLEOTIDE SEQUENCE</scope>
    <source>
        <strain evidence="1">YG-Jan2019</strain>
    </source>
</reference>
<evidence type="ECO:0000313" key="1">
    <source>
        <dbReference type="EMBL" id="KAJ7989498.1"/>
    </source>
</evidence>
<protein>
    <submittedName>
        <fullName evidence="1">Uncharacterized protein</fullName>
    </submittedName>
</protein>
<evidence type="ECO:0000313" key="2">
    <source>
        <dbReference type="Proteomes" id="UP001157502"/>
    </source>
</evidence>
<accession>A0ACC2FDK6</accession>
<dbReference type="Proteomes" id="UP001157502">
    <property type="component" value="Chromosome 29"/>
</dbReference>